<dbReference type="AlphaFoldDB" id="A0AAD2FM82"/>
<dbReference type="PANTHER" id="PTHR18640">
    <property type="entry name" value="SOLUTE CARRIER FAMILY 10 MEMBER 7"/>
    <property type="match status" value="1"/>
</dbReference>
<feature type="transmembrane region" description="Helical" evidence="2">
    <location>
        <begin position="148"/>
        <end position="169"/>
    </location>
</feature>
<organism evidence="3 4">
    <name type="scientific">Cylindrotheca closterium</name>
    <dbReference type="NCBI Taxonomy" id="2856"/>
    <lineage>
        <taxon>Eukaryota</taxon>
        <taxon>Sar</taxon>
        <taxon>Stramenopiles</taxon>
        <taxon>Ochrophyta</taxon>
        <taxon>Bacillariophyta</taxon>
        <taxon>Bacillariophyceae</taxon>
        <taxon>Bacillariophycidae</taxon>
        <taxon>Bacillariales</taxon>
        <taxon>Bacillariaceae</taxon>
        <taxon>Cylindrotheca</taxon>
    </lineage>
</organism>
<feature type="transmembrane region" description="Helical" evidence="2">
    <location>
        <begin position="253"/>
        <end position="271"/>
    </location>
</feature>
<dbReference type="InterPro" id="IPR016833">
    <property type="entry name" value="Put_Na-Bile_cotransptr"/>
</dbReference>
<sequence length="443" mass="48591">MTEHNEQAASIEQGEPNTALQTEKSKPSEKAQQEEEEDVSGCPKLWNAFVKFYFKNEFIMQVVIAILLARAYPPLGADYLQPQITATWICVVFIFILAGLGLKTEEFKKAFQRFSFNASVQVFNFGVVSSLVFGISRGLVSLDVIPQALADGMVVCASLPLTINMCLVLTKSAGGDEASAIFNAAFGNMLGVFLSPILILAYLGVSGDVDLFSVFYKLALRVVLPVSIGQVLQKCSPKVVAFVKEYKPRFKKAQQLALVFIVYTVFCRTFSKDDDDVKVGDIFIMIAIQFCLLCLVMALSWVYLKALFPKEPTLRVMGLFGCTHKTVAMGVPLINAIYESDINVGLYTLPLLIWHPMQLVLGSYLSPRLAEWVENEKARLEQEGGQGGDAAERDEEGVKEPSQGDTKNDALGSTAANFSNGKGKNTGKDPSVDAKEYDESSEC</sequence>
<feature type="compositionally biased region" description="Basic and acidic residues" evidence="1">
    <location>
        <begin position="426"/>
        <end position="443"/>
    </location>
</feature>
<dbReference type="EMBL" id="CAKOGP040001335">
    <property type="protein sequence ID" value="CAJ1945100.1"/>
    <property type="molecule type" value="Genomic_DNA"/>
</dbReference>
<keyword evidence="4" id="KW-1185">Reference proteome</keyword>
<feature type="region of interest" description="Disordered" evidence="1">
    <location>
        <begin position="1"/>
        <end position="37"/>
    </location>
</feature>
<dbReference type="Proteomes" id="UP001295423">
    <property type="component" value="Unassembled WGS sequence"/>
</dbReference>
<keyword evidence="2" id="KW-0812">Transmembrane</keyword>
<feature type="transmembrane region" description="Helical" evidence="2">
    <location>
        <begin position="84"/>
        <end position="102"/>
    </location>
</feature>
<evidence type="ECO:0000313" key="3">
    <source>
        <dbReference type="EMBL" id="CAJ1945100.1"/>
    </source>
</evidence>
<evidence type="ECO:0008006" key="5">
    <source>
        <dbReference type="Google" id="ProtNLM"/>
    </source>
</evidence>
<feature type="transmembrane region" description="Helical" evidence="2">
    <location>
        <begin position="283"/>
        <end position="304"/>
    </location>
</feature>
<accession>A0AAD2FM82</accession>
<dbReference type="InterPro" id="IPR038770">
    <property type="entry name" value="Na+/solute_symporter_sf"/>
</dbReference>
<protein>
    <recommendedName>
        <fullName evidence="5">Sodium/bile acid cotransporter</fullName>
    </recommendedName>
</protein>
<dbReference type="GO" id="GO:0005886">
    <property type="term" value="C:plasma membrane"/>
    <property type="evidence" value="ECO:0007669"/>
    <property type="project" value="TreeGrafter"/>
</dbReference>
<feature type="transmembrane region" description="Helical" evidence="2">
    <location>
        <begin position="53"/>
        <end position="72"/>
    </location>
</feature>
<dbReference type="Pfam" id="PF13593">
    <property type="entry name" value="SBF_like"/>
    <property type="match status" value="1"/>
</dbReference>
<proteinExistence type="predicted"/>
<evidence type="ECO:0000256" key="2">
    <source>
        <dbReference type="SAM" id="Phobius"/>
    </source>
</evidence>
<feature type="transmembrane region" description="Helical" evidence="2">
    <location>
        <begin position="181"/>
        <end position="205"/>
    </location>
</feature>
<keyword evidence="2" id="KW-1133">Transmembrane helix</keyword>
<dbReference type="PANTHER" id="PTHR18640:SF5">
    <property type="entry name" value="SODIUM_BILE ACID COTRANSPORTER 7"/>
    <property type="match status" value="1"/>
</dbReference>
<dbReference type="Gene3D" id="1.20.1530.20">
    <property type="match status" value="1"/>
</dbReference>
<comment type="caution">
    <text evidence="3">The sequence shown here is derived from an EMBL/GenBank/DDBJ whole genome shotgun (WGS) entry which is preliminary data.</text>
</comment>
<feature type="compositionally biased region" description="Basic and acidic residues" evidence="1">
    <location>
        <begin position="23"/>
        <end position="33"/>
    </location>
</feature>
<feature type="compositionally biased region" description="Polar residues" evidence="1">
    <location>
        <begin position="414"/>
        <end position="423"/>
    </location>
</feature>
<evidence type="ECO:0000313" key="4">
    <source>
        <dbReference type="Proteomes" id="UP001295423"/>
    </source>
</evidence>
<feature type="compositionally biased region" description="Polar residues" evidence="1">
    <location>
        <begin position="7"/>
        <end position="22"/>
    </location>
</feature>
<evidence type="ECO:0000256" key="1">
    <source>
        <dbReference type="SAM" id="MobiDB-lite"/>
    </source>
</evidence>
<feature type="region of interest" description="Disordered" evidence="1">
    <location>
        <begin position="380"/>
        <end position="443"/>
    </location>
</feature>
<name>A0AAD2FM82_9STRA</name>
<gene>
    <name evidence="3" type="ORF">CYCCA115_LOCUS9244</name>
</gene>
<feature type="transmembrane region" description="Helical" evidence="2">
    <location>
        <begin position="114"/>
        <end position="136"/>
    </location>
</feature>
<reference evidence="3" key="1">
    <citation type="submission" date="2023-08" db="EMBL/GenBank/DDBJ databases">
        <authorList>
            <person name="Audoor S."/>
            <person name="Bilcke G."/>
        </authorList>
    </citation>
    <scope>NUCLEOTIDE SEQUENCE</scope>
</reference>
<keyword evidence="2" id="KW-0472">Membrane</keyword>